<evidence type="ECO:0000313" key="2">
    <source>
        <dbReference type="Proteomes" id="UP000177010"/>
    </source>
</evidence>
<proteinExistence type="predicted"/>
<sequence length="294" mass="33784">MKRRVKQIRSKAEIPNYTPQTIEQAQQNVQRIRNGLLDVNSVEDAQKLLAKNQFSYVMGGHTWGKDSFLFRARILNSKQSEQIGEWDESEFWEAPLEFVNDYGRLNSPHESVLYLTNNFAQTFSEIRYQSAAISDRPTLITSYRVSKEFHTLEIGWSSENPVSEEQVVNNIYSNFISEIFSQSEDDYGQASYYISNAVLGFYAYPPGEAKCYSYAPVQTNDSGLKSVNLAFDPSDEHNYLDYFGSVIVPNYCESLNGNITITKLLDENHNEIDPKSNQKLIYKRFGIQFSDNED</sequence>
<gene>
    <name evidence="1" type="ORF">LASUN_03680</name>
</gene>
<dbReference type="EMBL" id="MIQE01000004">
    <property type="protein sequence ID" value="OFA12845.1"/>
    <property type="molecule type" value="Genomic_DNA"/>
</dbReference>
<evidence type="ECO:0008006" key="3">
    <source>
        <dbReference type="Google" id="ProtNLM"/>
    </source>
</evidence>
<comment type="caution">
    <text evidence="1">The sequence shown here is derived from an EMBL/GenBank/DDBJ whole genome shotgun (WGS) entry which is preliminary data.</text>
</comment>
<reference evidence="1 2" key="1">
    <citation type="submission" date="2016-09" db="EMBL/GenBank/DDBJ databases">
        <title>Genome Sequence of Lactobacillus sunkii Strain CG01.</title>
        <authorList>
            <person name="Poehlein A."/>
            <person name="Gabris C."/>
            <person name="Bengelsdorf F.R."/>
            <person name="Duerre P."/>
            <person name="Daniel R."/>
        </authorList>
    </citation>
    <scope>NUCLEOTIDE SEQUENCE [LARGE SCALE GENOMIC DNA]</scope>
    <source>
        <strain evidence="1 2">CG_D</strain>
    </source>
</reference>
<dbReference type="AlphaFoldDB" id="A0A1E7XIA8"/>
<accession>A0A1E7XIA8</accession>
<dbReference type="Proteomes" id="UP000177010">
    <property type="component" value="Unassembled WGS sequence"/>
</dbReference>
<organism evidence="1 2">
    <name type="scientific">Lentilactobacillus sunkii</name>
    <dbReference type="NCBI Taxonomy" id="481719"/>
    <lineage>
        <taxon>Bacteria</taxon>
        <taxon>Bacillati</taxon>
        <taxon>Bacillota</taxon>
        <taxon>Bacilli</taxon>
        <taxon>Lactobacillales</taxon>
        <taxon>Lactobacillaceae</taxon>
        <taxon>Lentilactobacillus</taxon>
    </lineage>
</organism>
<evidence type="ECO:0000313" key="1">
    <source>
        <dbReference type="EMBL" id="OFA12845.1"/>
    </source>
</evidence>
<protein>
    <recommendedName>
        <fullName evidence="3">RES domain-containing protein</fullName>
    </recommendedName>
</protein>
<dbReference type="RefSeq" id="WP_070367114.1">
    <property type="nucleotide sequence ID" value="NZ_JAZHVW010000021.1"/>
</dbReference>
<name>A0A1E7XIA8_9LACO</name>